<reference evidence="2" key="1">
    <citation type="journal article" date="2020" name="Stud. Mycol.">
        <title>101 Dothideomycetes genomes: a test case for predicting lifestyles and emergence of pathogens.</title>
        <authorList>
            <person name="Haridas S."/>
            <person name="Albert R."/>
            <person name="Binder M."/>
            <person name="Bloem J."/>
            <person name="Labutti K."/>
            <person name="Salamov A."/>
            <person name="Andreopoulos B."/>
            <person name="Baker S."/>
            <person name="Barry K."/>
            <person name="Bills G."/>
            <person name="Bluhm B."/>
            <person name="Cannon C."/>
            <person name="Castanera R."/>
            <person name="Culley D."/>
            <person name="Daum C."/>
            <person name="Ezra D."/>
            <person name="Gonzalez J."/>
            <person name="Henrissat B."/>
            <person name="Kuo A."/>
            <person name="Liang C."/>
            <person name="Lipzen A."/>
            <person name="Lutzoni F."/>
            <person name="Magnuson J."/>
            <person name="Mondo S."/>
            <person name="Nolan M."/>
            <person name="Ohm R."/>
            <person name="Pangilinan J."/>
            <person name="Park H.-J."/>
            <person name="Ramirez L."/>
            <person name="Alfaro M."/>
            <person name="Sun H."/>
            <person name="Tritt A."/>
            <person name="Yoshinaga Y."/>
            <person name="Zwiers L.-H."/>
            <person name="Turgeon B."/>
            <person name="Goodwin S."/>
            <person name="Spatafora J."/>
            <person name="Crous P."/>
            <person name="Grigoriev I."/>
        </authorList>
    </citation>
    <scope>NUCLEOTIDE SEQUENCE</scope>
    <source>
        <strain evidence="2">CBS 122368</strain>
    </source>
</reference>
<protein>
    <submittedName>
        <fullName evidence="2">Uncharacterized protein</fullName>
    </submittedName>
</protein>
<accession>A0A6A6I5R0</accession>
<gene>
    <name evidence="2" type="ORF">BU26DRAFT_568896</name>
</gene>
<proteinExistence type="predicted"/>
<dbReference type="AlphaFoldDB" id="A0A6A6I5R0"/>
<keyword evidence="3" id="KW-1185">Reference proteome</keyword>
<name>A0A6A6I5R0_9PLEO</name>
<evidence type="ECO:0000313" key="2">
    <source>
        <dbReference type="EMBL" id="KAF2244903.1"/>
    </source>
</evidence>
<evidence type="ECO:0000313" key="3">
    <source>
        <dbReference type="Proteomes" id="UP000800094"/>
    </source>
</evidence>
<dbReference type="EMBL" id="ML987202">
    <property type="protein sequence ID" value="KAF2244903.1"/>
    <property type="molecule type" value="Genomic_DNA"/>
</dbReference>
<dbReference type="OrthoDB" id="3776715at2759"/>
<organism evidence="2 3">
    <name type="scientific">Trematosphaeria pertusa</name>
    <dbReference type="NCBI Taxonomy" id="390896"/>
    <lineage>
        <taxon>Eukaryota</taxon>
        <taxon>Fungi</taxon>
        <taxon>Dikarya</taxon>
        <taxon>Ascomycota</taxon>
        <taxon>Pezizomycotina</taxon>
        <taxon>Dothideomycetes</taxon>
        <taxon>Pleosporomycetidae</taxon>
        <taxon>Pleosporales</taxon>
        <taxon>Massarineae</taxon>
        <taxon>Trematosphaeriaceae</taxon>
        <taxon>Trematosphaeria</taxon>
    </lineage>
</organism>
<sequence>MKALFANQKKSAGQVGDSSLPEVPAYTEGNLLNEKTRPAQRKPVVDPATVLSDQMAVLGLSGGDSQSGSQVLAPDAPSNPIDIKSAHAGINEDSVLKQSIDIGDQEEAKLREWCTGYPPKAPFLGAIPDSPPRASLSRRSTLADRPELDHQLAETMVFYHGYKCLPLTVHTIHRLSPFWKGVKPIANYGLFKRVIIDKEINFVHPDHAIAALTRIGQHCKHLVIIAPIHTSDLGDVFNREALNINTGNDWDEILRCLPNLDYVTFEHPEDESAELTRKTYTAFVQALSGADSEYIKSVNVRIPPRVMASLNVNVANGMGNGGALGSLNGGQS</sequence>
<feature type="region of interest" description="Disordered" evidence="1">
    <location>
        <begin position="1"/>
        <end position="45"/>
    </location>
</feature>
<dbReference type="RefSeq" id="XP_033679907.1">
    <property type="nucleotide sequence ID" value="XM_033833826.1"/>
</dbReference>
<evidence type="ECO:0000256" key="1">
    <source>
        <dbReference type="SAM" id="MobiDB-lite"/>
    </source>
</evidence>
<dbReference type="Proteomes" id="UP000800094">
    <property type="component" value="Unassembled WGS sequence"/>
</dbReference>
<dbReference type="GeneID" id="54587156"/>